<protein>
    <submittedName>
        <fullName evidence="1">Uncharacterized protein</fullName>
    </submittedName>
</protein>
<sequence length="59" mass="6560">MSTRGPRTLVDDYAPAPQRESNLLSDLLPFLSLFSSTIIHQAEKAARRIYVNLVQTLSG</sequence>
<accession>A0A0C3JMX0</accession>
<dbReference type="Proteomes" id="UP000054217">
    <property type="component" value="Unassembled WGS sequence"/>
</dbReference>
<reference evidence="1 2" key="1">
    <citation type="submission" date="2014-04" db="EMBL/GenBank/DDBJ databases">
        <authorList>
            <consortium name="DOE Joint Genome Institute"/>
            <person name="Kuo A."/>
            <person name="Kohler A."/>
            <person name="Costa M.D."/>
            <person name="Nagy L.G."/>
            <person name="Floudas D."/>
            <person name="Copeland A."/>
            <person name="Barry K.W."/>
            <person name="Cichocki N."/>
            <person name="Veneault-Fourrey C."/>
            <person name="LaButti K."/>
            <person name="Lindquist E.A."/>
            <person name="Lipzen A."/>
            <person name="Lundell T."/>
            <person name="Morin E."/>
            <person name="Murat C."/>
            <person name="Sun H."/>
            <person name="Tunlid A."/>
            <person name="Henrissat B."/>
            <person name="Grigoriev I.V."/>
            <person name="Hibbett D.S."/>
            <person name="Martin F."/>
            <person name="Nordberg H.P."/>
            <person name="Cantor M.N."/>
            <person name="Hua S.X."/>
        </authorList>
    </citation>
    <scope>NUCLEOTIDE SEQUENCE [LARGE SCALE GENOMIC DNA]</scope>
    <source>
        <strain evidence="1 2">Marx 270</strain>
    </source>
</reference>
<dbReference type="EMBL" id="KN831952">
    <property type="protein sequence ID" value="KIO10558.1"/>
    <property type="molecule type" value="Genomic_DNA"/>
</dbReference>
<proteinExistence type="predicted"/>
<dbReference type="HOGENOM" id="CLU_2961844_0_0_1"/>
<evidence type="ECO:0000313" key="1">
    <source>
        <dbReference type="EMBL" id="KIO10558.1"/>
    </source>
</evidence>
<organism evidence="1 2">
    <name type="scientific">Pisolithus tinctorius Marx 270</name>
    <dbReference type="NCBI Taxonomy" id="870435"/>
    <lineage>
        <taxon>Eukaryota</taxon>
        <taxon>Fungi</taxon>
        <taxon>Dikarya</taxon>
        <taxon>Basidiomycota</taxon>
        <taxon>Agaricomycotina</taxon>
        <taxon>Agaricomycetes</taxon>
        <taxon>Agaricomycetidae</taxon>
        <taxon>Boletales</taxon>
        <taxon>Sclerodermatineae</taxon>
        <taxon>Pisolithaceae</taxon>
        <taxon>Pisolithus</taxon>
    </lineage>
</organism>
<gene>
    <name evidence="1" type="ORF">M404DRAFT_995764</name>
</gene>
<evidence type="ECO:0000313" key="2">
    <source>
        <dbReference type="Proteomes" id="UP000054217"/>
    </source>
</evidence>
<name>A0A0C3JMX0_PISTI</name>
<keyword evidence="2" id="KW-1185">Reference proteome</keyword>
<dbReference type="AlphaFoldDB" id="A0A0C3JMX0"/>
<reference evidence="2" key="2">
    <citation type="submission" date="2015-01" db="EMBL/GenBank/DDBJ databases">
        <title>Evolutionary Origins and Diversification of the Mycorrhizal Mutualists.</title>
        <authorList>
            <consortium name="DOE Joint Genome Institute"/>
            <consortium name="Mycorrhizal Genomics Consortium"/>
            <person name="Kohler A."/>
            <person name="Kuo A."/>
            <person name="Nagy L.G."/>
            <person name="Floudas D."/>
            <person name="Copeland A."/>
            <person name="Barry K.W."/>
            <person name="Cichocki N."/>
            <person name="Veneault-Fourrey C."/>
            <person name="LaButti K."/>
            <person name="Lindquist E.A."/>
            <person name="Lipzen A."/>
            <person name="Lundell T."/>
            <person name="Morin E."/>
            <person name="Murat C."/>
            <person name="Riley R."/>
            <person name="Ohm R."/>
            <person name="Sun H."/>
            <person name="Tunlid A."/>
            <person name="Henrissat B."/>
            <person name="Grigoriev I.V."/>
            <person name="Hibbett D.S."/>
            <person name="Martin F."/>
        </authorList>
    </citation>
    <scope>NUCLEOTIDE SEQUENCE [LARGE SCALE GENOMIC DNA]</scope>
    <source>
        <strain evidence="2">Marx 270</strain>
    </source>
</reference>
<dbReference type="InParanoid" id="A0A0C3JMX0"/>